<keyword evidence="3" id="KW-1185">Reference proteome</keyword>
<evidence type="ECO:0000259" key="1">
    <source>
        <dbReference type="Pfam" id="PF13961"/>
    </source>
</evidence>
<evidence type="ECO:0000313" key="3">
    <source>
        <dbReference type="Proteomes" id="UP001642487"/>
    </source>
</evidence>
<protein>
    <recommendedName>
        <fullName evidence="1">DUF4219 domain-containing protein</fullName>
    </recommendedName>
</protein>
<proteinExistence type="predicted"/>
<dbReference type="EMBL" id="OZ021737">
    <property type="protein sequence ID" value="CAK9317949.1"/>
    <property type="molecule type" value="Genomic_DNA"/>
</dbReference>
<sequence length="87" mass="10104">MKMNDGNNICINKLISDNYSYWKLCMEVVLQGQDLWDLISSDDLIPEDTLENAEVRRKLKVKCEILELDKEKPVSDACLRHYLICGL</sequence>
<accession>A0ABP0YC15</accession>
<name>A0ABP0YC15_9ROSI</name>
<dbReference type="Proteomes" id="UP001642487">
    <property type="component" value="Chromosome 3"/>
</dbReference>
<reference evidence="2 3" key="1">
    <citation type="submission" date="2024-03" db="EMBL/GenBank/DDBJ databases">
        <authorList>
            <person name="Gkanogiannis A."/>
            <person name="Becerra Lopez-Lavalle L."/>
        </authorList>
    </citation>
    <scope>NUCLEOTIDE SEQUENCE [LARGE SCALE GENOMIC DNA]</scope>
</reference>
<dbReference type="Pfam" id="PF13961">
    <property type="entry name" value="DUF4219"/>
    <property type="match status" value="1"/>
</dbReference>
<evidence type="ECO:0000313" key="2">
    <source>
        <dbReference type="EMBL" id="CAK9317949.1"/>
    </source>
</evidence>
<dbReference type="InterPro" id="IPR025314">
    <property type="entry name" value="DUF4219"/>
</dbReference>
<gene>
    <name evidence="2" type="ORF">CITCOLO1_LOCUS9902</name>
</gene>
<feature type="domain" description="DUF4219" evidence="1">
    <location>
        <begin position="16"/>
        <end position="39"/>
    </location>
</feature>
<organism evidence="2 3">
    <name type="scientific">Citrullus colocynthis</name>
    <name type="common">colocynth</name>
    <dbReference type="NCBI Taxonomy" id="252529"/>
    <lineage>
        <taxon>Eukaryota</taxon>
        <taxon>Viridiplantae</taxon>
        <taxon>Streptophyta</taxon>
        <taxon>Embryophyta</taxon>
        <taxon>Tracheophyta</taxon>
        <taxon>Spermatophyta</taxon>
        <taxon>Magnoliopsida</taxon>
        <taxon>eudicotyledons</taxon>
        <taxon>Gunneridae</taxon>
        <taxon>Pentapetalae</taxon>
        <taxon>rosids</taxon>
        <taxon>fabids</taxon>
        <taxon>Cucurbitales</taxon>
        <taxon>Cucurbitaceae</taxon>
        <taxon>Benincaseae</taxon>
        <taxon>Citrullus</taxon>
    </lineage>
</organism>